<dbReference type="PANTHER" id="PTHR24329:SF543">
    <property type="entry name" value="FI01017P-RELATED"/>
    <property type="match status" value="1"/>
</dbReference>
<evidence type="ECO:0000256" key="6">
    <source>
        <dbReference type="PROSITE-ProRule" id="PRU00108"/>
    </source>
</evidence>
<gene>
    <name evidence="9" type="ORF">CLUMA_CG005762</name>
</gene>
<dbReference type="OrthoDB" id="6159439at2759"/>
<reference evidence="9 10" key="1">
    <citation type="submission" date="2015-04" db="EMBL/GenBank/DDBJ databases">
        <authorList>
            <person name="Syromyatnikov M.Y."/>
            <person name="Popov V.N."/>
        </authorList>
    </citation>
    <scope>NUCLEOTIDE SEQUENCE [LARGE SCALE GENOMIC DNA]</scope>
</reference>
<dbReference type="PROSITE" id="PS00027">
    <property type="entry name" value="HOMEOBOX_1"/>
    <property type="match status" value="1"/>
</dbReference>
<organism evidence="9 10">
    <name type="scientific">Clunio marinus</name>
    <dbReference type="NCBI Taxonomy" id="568069"/>
    <lineage>
        <taxon>Eukaryota</taxon>
        <taxon>Metazoa</taxon>
        <taxon>Ecdysozoa</taxon>
        <taxon>Arthropoda</taxon>
        <taxon>Hexapoda</taxon>
        <taxon>Insecta</taxon>
        <taxon>Pterygota</taxon>
        <taxon>Neoptera</taxon>
        <taxon>Endopterygota</taxon>
        <taxon>Diptera</taxon>
        <taxon>Nematocera</taxon>
        <taxon>Chironomoidea</taxon>
        <taxon>Chironomidae</taxon>
        <taxon>Clunio</taxon>
    </lineage>
</organism>
<dbReference type="PROSITE" id="PS50071">
    <property type="entry name" value="HOMEOBOX_2"/>
    <property type="match status" value="1"/>
</dbReference>
<protein>
    <submittedName>
        <fullName evidence="9">CLUMA_CG005762, isoform A</fullName>
    </submittedName>
</protein>
<keyword evidence="2" id="KW-0217">Developmental protein</keyword>
<keyword evidence="4 6" id="KW-0371">Homeobox</keyword>
<evidence type="ECO:0000256" key="7">
    <source>
        <dbReference type="RuleBase" id="RU000682"/>
    </source>
</evidence>
<evidence type="ECO:0000259" key="8">
    <source>
        <dbReference type="PROSITE" id="PS50071"/>
    </source>
</evidence>
<dbReference type="CDD" id="cd00086">
    <property type="entry name" value="homeodomain"/>
    <property type="match status" value="1"/>
</dbReference>
<dbReference type="Proteomes" id="UP000183832">
    <property type="component" value="Unassembled WGS sequence"/>
</dbReference>
<evidence type="ECO:0000256" key="2">
    <source>
        <dbReference type="ARBA" id="ARBA00022473"/>
    </source>
</evidence>
<keyword evidence="3 6" id="KW-0238">DNA-binding</keyword>
<dbReference type="InterPro" id="IPR050649">
    <property type="entry name" value="Paired_Homeobox_TFs"/>
</dbReference>
<dbReference type="GO" id="GO:0005634">
    <property type="term" value="C:nucleus"/>
    <property type="evidence" value="ECO:0007669"/>
    <property type="project" value="UniProtKB-SubCell"/>
</dbReference>
<feature type="DNA-binding region" description="Homeobox" evidence="6">
    <location>
        <begin position="135"/>
        <end position="194"/>
    </location>
</feature>
<dbReference type="PANTHER" id="PTHR24329">
    <property type="entry name" value="HOMEOBOX PROTEIN ARISTALESS"/>
    <property type="match status" value="1"/>
</dbReference>
<dbReference type="InterPro" id="IPR001356">
    <property type="entry name" value="HD"/>
</dbReference>
<dbReference type="FunFam" id="1.10.10.60:FF:000066">
    <property type="entry name" value="Paired mesoderm homeobox protein 1"/>
    <property type="match status" value="1"/>
</dbReference>
<dbReference type="SUPFAM" id="SSF46689">
    <property type="entry name" value="Homeodomain-like"/>
    <property type="match status" value="1"/>
</dbReference>
<dbReference type="PRINTS" id="PR00031">
    <property type="entry name" value="HTHREPRESSR"/>
</dbReference>
<dbReference type="Pfam" id="PF00046">
    <property type="entry name" value="Homeodomain"/>
    <property type="match status" value="1"/>
</dbReference>
<evidence type="ECO:0000313" key="9">
    <source>
        <dbReference type="EMBL" id="CRK92210.1"/>
    </source>
</evidence>
<dbReference type="Gene3D" id="1.10.10.60">
    <property type="entry name" value="Homeodomain-like"/>
    <property type="match status" value="1"/>
</dbReference>
<sequence>MVKNQIQLSHDNMINLNSNSEYPMAFSHHLTLSDQQLQNNLYTTTSTFVGIKDKNDFLFKNQKFDYINNNTSSIITNEIFSNPSKDCENSKNFSVNNLLRPQSDSNTKINVDSSISTLSLPDLMHDADTSSGKKPRRNRTTFTSLQLTALEKIFERTHYPDAFVREELAQKVGLTESRVQVWFQNRRAKFRRNERSISGVRSSSVSSSTVIPSSPQKSTMSHEKAMNQIDFPSPYQLGLSTLGMFQPSVSSTNSFKTSEHINSYGNSYHPYTQYQQNYNNYCVNNFRYKAPY</sequence>
<evidence type="ECO:0000256" key="4">
    <source>
        <dbReference type="ARBA" id="ARBA00023155"/>
    </source>
</evidence>
<keyword evidence="10" id="KW-1185">Reference proteome</keyword>
<comment type="subcellular location">
    <subcellularLocation>
        <location evidence="1 6 7">Nucleus</location>
    </subcellularLocation>
</comment>
<dbReference type="STRING" id="568069.A0A1J1HXF8"/>
<feature type="domain" description="Homeobox" evidence="8">
    <location>
        <begin position="133"/>
        <end position="193"/>
    </location>
</feature>
<dbReference type="GO" id="GO:0000977">
    <property type="term" value="F:RNA polymerase II transcription regulatory region sequence-specific DNA binding"/>
    <property type="evidence" value="ECO:0007669"/>
    <property type="project" value="TreeGrafter"/>
</dbReference>
<name>A0A1J1HXF8_9DIPT</name>
<accession>A0A1J1HXF8</accession>
<dbReference type="InterPro" id="IPR017970">
    <property type="entry name" value="Homeobox_CS"/>
</dbReference>
<evidence type="ECO:0000256" key="3">
    <source>
        <dbReference type="ARBA" id="ARBA00023125"/>
    </source>
</evidence>
<keyword evidence="5 6" id="KW-0539">Nucleus</keyword>
<dbReference type="InterPro" id="IPR000047">
    <property type="entry name" value="HTH_motif"/>
</dbReference>
<evidence type="ECO:0000313" key="10">
    <source>
        <dbReference type="Proteomes" id="UP000183832"/>
    </source>
</evidence>
<evidence type="ECO:0000256" key="1">
    <source>
        <dbReference type="ARBA" id="ARBA00004123"/>
    </source>
</evidence>
<dbReference type="InterPro" id="IPR009057">
    <property type="entry name" value="Homeodomain-like_sf"/>
</dbReference>
<dbReference type="AlphaFoldDB" id="A0A1J1HXF8"/>
<proteinExistence type="predicted"/>
<dbReference type="SMART" id="SM00389">
    <property type="entry name" value="HOX"/>
    <property type="match status" value="1"/>
</dbReference>
<dbReference type="GO" id="GO:0000981">
    <property type="term" value="F:DNA-binding transcription factor activity, RNA polymerase II-specific"/>
    <property type="evidence" value="ECO:0007669"/>
    <property type="project" value="InterPro"/>
</dbReference>
<evidence type="ECO:0000256" key="5">
    <source>
        <dbReference type="ARBA" id="ARBA00023242"/>
    </source>
</evidence>
<dbReference type="EMBL" id="CVRI01000024">
    <property type="protein sequence ID" value="CRK92210.1"/>
    <property type="molecule type" value="Genomic_DNA"/>
</dbReference>